<name>A0A9W7XYI2_9FUNG</name>
<evidence type="ECO:0000313" key="8">
    <source>
        <dbReference type="Proteomes" id="UP001149813"/>
    </source>
</evidence>
<proteinExistence type="inferred from homology"/>
<dbReference type="Pfam" id="PF02902">
    <property type="entry name" value="Peptidase_C48"/>
    <property type="match status" value="1"/>
</dbReference>
<feature type="compositionally biased region" description="Basic and acidic residues" evidence="5">
    <location>
        <begin position="1"/>
        <end position="13"/>
    </location>
</feature>
<reference evidence="7" key="1">
    <citation type="submission" date="2022-07" db="EMBL/GenBank/DDBJ databases">
        <title>Phylogenomic reconstructions and comparative analyses of Kickxellomycotina fungi.</title>
        <authorList>
            <person name="Reynolds N.K."/>
            <person name="Stajich J.E."/>
            <person name="Barry K."/>
            <person name="Grigoriev I.V."/>
            <person name="Crous P."/>
            <person name="Smith M.E."/>
        </authorList>
    </citation>
    <scope>NUCLEOTIDE SEQUENCE</scope>
    <source>
        <strain evidence="7">NBRC 32514</strain>
    </source>
</reference>
<evidence type="ECO:0000256" key="2">
    <source>
        <dbReference type="ARBA" id="ARBA00022670"/>
    </source>
</evidence>
<gene>
    <name evidence="7" type="ORF">LPJ53_004108</name>
</gene>
<dbReference type="FunFam" id="3.40.395.10:FF:000001">
    <property type="entry name" value="Sentrin-specific protease 1"/>
    <property type="match status" value="1"/>
</dbReference>
<feature type="compositionally biased region" description="Basic and acidic residues" evidence="5">
    <location>
        <begin position="22"/>
        <end position="34"/>
    </location>
</feature>
<feature type="compositionally biased region" description="Basic residues" evidence="5">
    <location>
        <begin position="97"/>
        <end position="111"/>
    </location>
</feature>
<feature type="region of interest" description="Disordered" evidence="5">
    <location>
        <begin position="62"/>
        <end position="145"/>
    </location>
</feature>
<feature type="compositionally biased region" description="Polar residues" evidence="5">
    <location>
        <begin position="173"/>
        <end position="182"/>
    </location>
</feature>
<dbReference type="OrthoDB" id="1939479at2759"/>
<dbReference type="GO" id="GO:0016929">
    <property type="term" value="F:deSUMOylase activity"/>
    <property type="evidence" value="ECO:0007669"/>
    <property type="project" value="TreeGrafter"/>
</dbReference>
<comment type="similarity">
    <text evidence="1">Belongs to the peptidase C48 family.</text>
</comment>
<evidence type="ECO:0000256" key="4">
    <source>
        <dbReference type="ARBA" id="ARBA00022807"/>
    </source>
</evidence>
<evidence type="ECO:0000259" key="6">
    <source>
        <dbReference type="PROSITE" id="PS50600"/>
    </source>
</evidence>
<dbReference type="InterPro" id="IPR003653">
    <property type="entry name" value="Peptidase_C48_C"/>
</dbReference>
<keyword evidence="4" id="KW-0788">Thiol protease</keyword>
<feature type="compositionally biased region" description="Low complexity" evidence="5">
    <location>
        <begin position="183"/>
        <end position="193"/>
    </location>
</feature>
<dbReference type="PROSITE" id="PS50600">
    <property type="entry name" value="ULP_PROTEASE"/>
    <property type="match status" value="1"/>
</dbReference>
<protein>
    <recommendedName>
        <fullName evidence="6">Ubiquitin-like protease family profile domain-containing protein</fullName>
    </recommendedName>
</protein>
<dbReference type="SUPFAM" id="SSF54001">
    <property type="entry name" value="Cysteine proteinases"/>
    <property type="match status" value="1"/>
</dbReference>
<keyword evidence="3" id="KW-0378">Hydrolase</keyword>
<keyword evidence="2" id="KW-0645">Protease</keyword>
<feature type="region of interest" description="Disordered" evidence="5">
    <location>
        <begin position="173"/>
        <end position="195"/>
    </location>
</feature>
<dbReference type="Gene3D" id="3.40.395.10">
    <property type="entry name" value="Adenoviral Proteinase, Chain A"/>
    <property type="match status" value="1"/>
</dbReference>
<dbReference type="PANTHER" id="PTHR12606:SF141">
    <property type="entry name" value="GH15225P-RELATED"/>
    <property type="match status" value="1"/>
</dbReference>
<feature type="domain" description="Ubiquitin-like protease family profile" evidence="6">
    <location>
        <begin position="314"/>
        <end position="477"/>
    </location>
</feature>
<evidence type="ECO:0000256" key="5">
    <source>
        <dbReference type="SAM" id="MobiDB-lite"/>
    </source>
</evidence>
<dbReference type="PANTHER" id="PTHR12606">
    <property type="entry name" value="SENTRIN/SUMO-SPECIFIC PROTEASE"/>
    <property type="match status" value="1"/>
</dbReference>
<evidence type="ECO:0000313" key="7">
    <source>
        <dbReference type="EMBL" id="KAJ1721355.1"/>
    </source>
</evidence>
<dbReference type="GO" id="GO:0016926">
    <property type="term" value="P:protein desumoylation"/>
    <property type="evidence" value="ECO:0007669"/>
    <property type="project" value="TreeGrafter"/>
</dbReference>
<dbReference type="EMBL" id="JANBOJ010000177">
    <property type="protein sequence ID" value="KAJ1721355.1"/>
    <property type="molecule type" value="Genomic_DNA"/>
</dbReference>
<comment type="caution">
    <text evidence="7">The sequence shown here is derived from an EMBL/GenBank/DDBJ whole genome shotgun (WGS) entry which is preliminary data.</text>
</comment>
<evidence type="ECO:0000256" key="3">
    <source>
        <dbReference type="ARBA" id="ARBA00022801"/>
    </source>
</evidence>
<feature type="region of interest" description="Disordered" evidence="5">
    <location>
        <begin position="1"/>
        <end position="36"/>
    </location>
</feature>
<dbReference type="GO" id="GO:0080090">
    <property type="term" value="P:regulation of primary metabolic process"/>
    <property type="evidence" value="ECO:0007669"/>
    <property type="project" value="UniProtKB-ARBA"/>
</dbReference>
<accession>A0A9W7XYI2</accession>
<dbReference type="GO" id="GO:0005634">
    <property type="term" value="C:nucleus"/>
    <property type="evidence" value="ECO:0007669"/>
    <property type="project" value="TreeGrafter"/>
</dbReference>
<dbReference type="GO" id="GO:0006508">
    <property type="term" value="P:proteolysis"/>
    <property type="evidence" value="ECO:0007669"/>
    <property type="project" value="UniProtKB-KW"/>
</dbReference>
<dbReference type="AlphaFoldDB" id="A0A9W7XYI2"/>
<dbReference type="InterPro" id="IPR038765">
    <property type="entry name" value="Papain-like_cys_pep_sf"/>
</dbReference>
<evidence type="ECO:0000256" key="1">
    <source>
        <dbReference type="ARBA" id="ARBA00005234"/>
    </source>
</evidence>
<dbReference type="GO" id="GO:0060255">
    <property type="term" value="P:regulation of macromolecule metabolic process"/>
    <property type="evidence" value="ECO:0007669"/>
    <property type="project" value="UniProtKB-ARBA"/>
</dbReference>
<sequence>MDGCSRKRERACESVDMPGGFPDREQVQKRRAEALPEDTGEGLLSLFWIPVRAATNWLFGSQKRSASSVASEKPSSECGARTRDEVAALQSQLPRPTKPHKHGKKKRRHRVPVTAPLGSHHQTRRRLLVPGNGSHSGNSRVDRSSELVREYTMPQSQSIGGFDRAYSYSVSSFDTQSQPTTGDSQSIISIDSSTPEYDTGFSTNINGRLGRPFTFGDTTVSPSELSQKQTLPGKGTGSDLWIGRLRKMIEDTLTVSPVARIETPAYDRILKDEDIFDARLRDARTEAALRLPSDADAVIKKALGPGFATELNNTPVGTHDMSTLKPGTWLNDEVINFYMQLIISRSEKVSGLPSVHAFNTFFYSTLRDSGYARVRRWTRRVKLFEKDLVIIPVHLGVHWCCAVVDFRSKRITYYDALLGDNDECLELLMEYLRSESQDKLGVEFDDSQWTMFCDKNIPRQRNGYDCGVFAITFAEYITRDAEMAFSQSNCPLLRRKIIYEIATGSLLSSKD</sequence>
<keyword evidence="8" id="KW-1185">Reference proteome</keyword>
<dbReference type="Proteomes" id="UP001149813">
    <property type="component" value="Unassembled WGS sequence"/>
</dbReference>
<organism evidence="7 8">
    <name type="scientific">Coemansia erecta</name>
    <dbReference type="NCBI Taxonomy" id="147472"/>
    <lineage>
        <taxon>Eukaryota</taxon>
        <taxon>Fungi</taxon>
        <taxon>Fungi incertae sedis</taxon>
        <taxon>Zoopagomycota</taxon>
        <taxon>Kickxellomycotina</taxon>
        <taxon>Kickxellomycetes</taxon>
        <taxon>Kickxellales</taxon>
        <taxon>Kickxellaceae</taxon>
        <taxon>Coemansia</taxon>
    </lineage>
</organism>
<feature type="compositionally biased region" description="Low complexity" evidence="5">
    <location>
        <begin position="65"/>
        <end position="77"/>
    </location>
</feature>